<keyword evidence="2" id="KW-0560">Oxidoreductase</keyword>
<keyword evidence="5" id="KW-1185">Reference proteome</keyword>
<dbReference type="EMBL" id="CAJNNW010026943">
    <property type="protein sequence ID" value="CAE8688686.1"/>
    <property type="molecule type" value="Genomic_DNA"/>
</dbReference>
<protein>
    <recommendedName>
        <fullName evidence="6">Protochlorophyllide reductase</fullName>
    </recommendedName>
</protein>
<dbReference type="PANTHER" id="PTHR24320:SF227">
    <property type="entry name" value="RETINOL DEHYDROGENASE 11"/>
    <property type="match status" value="1"/>
</dbReference>
<dbReference type="Pfam" id="PF00106">
    <property type="entry name" value="adh_short"/>
    <property type="match status" value="1"/>
</dbReference>
<sequence>MSEKRRRPLAVVTGANTGIGFHVAGQLASRHGYHVILACRSLPRAEAALEAMRQQYGEVSAEIQVLDLASFSSVRSCASSIASRHGSLDLLVCNAGLNAASVPQGSEGQLTEDGVDVVYQTNFLAHLLLVALLLTPLQSAEGRVVSVTSVIHRSVSPVDFELARTIREPYVSLYGLSKLAQILAGLELHRRYGSSSAERVAFHSVNPGGVASDIWREYPAWQRWAFRAMLASSERAANTVVAACVCDEGKLPARPMYWNGYFGASRSSAFEYWSPVPAGSSLVPSRPSDEACDRQLAQQLWDHSMAIFRKAGFDVNAMEEDSSSYDAWRSFGKRALT</sequence>
<organism evidence="3 5">
    <name type="scientific">Polarella glacialis</name>
    <name type="common">Dinoflagellate</name>
    <dbReference type="NCBI Taxonomy" id="89957"/>
    <lineage>
        <taxon>Eukaryota</taxon>
        <taxon>Sar</taxon>
        <taxon>Alveolata</taxon>
        <taxon>Dinophyceae</taxon>
        <taxon>Suessiales</taxon>
        <taxon>Suessiaceae</taxon>
        <taxon>Polarella</taxon>
    </lineage>
</organism>
<evidence type="ECO:0000256" key="1">
    <source>
        <dbReference type="ARBA" id="ARBA00006484"/>
    </source>
</evidence>
<comment type="similarity">
    <text evidence="1">Belongs to the short-chain dehydrogenases/reductases (SDR) family.</text>
</comment>
<dbReference type="AlphaFoldDB" id="A0A813F337"/>
<dbReference type="Gene3D" id="3.40.50.720">
    <property type="entry name" value="NAD(P)-binding Rossmann-like Domain"/>
    <property type="match status" value="1"/>
</dbReference>
<dbReference type="PRINTS" id="PR00081">
    <property type="entry name" value="GDHRDH"/>
</dbReference>
<dbReference type="InterPro" id="IPR036291">
    <property type="entry name" value="NAD(P)-bd_dom_sf"/>
</dbReference>
<comment type="caution">
    <text evidence="3">The sequence shown here is derived from an EMBL/GenBank/DDBJ whole genome shotgun (WGS) entry which is preliminary data.</text>
</comment>
<dbReference type="Proteomes" id="UP000626109">
    <property type="component" value="Unassembled WGS sequence"/>
</dbReference>
<dbReference type="InterPro" id="IPR002347">
    <property type="entry name" value="SDR_fam"/>
</dbReference>
<name>A0A813F337_POLGL</name>
<dbReference type="SUPFAM" id="SSF51735">
    <property type="entry name" value="NAD(P)-binding Rossmann-fold domains"/>
    <property type="match status" value="1"/>
</dbReference>
<evidence type="ECO:0008006" key="6">
    <source>
        <dbReference type="Google" id="ProtNLM"/>
    </source>
</evidence>
<evidence type="ECO:0000313" key="4">
    <source>
        <dbReference type="EMBL" id="CAE8688686.1"/>
    </source>
</evidence>
<dbReference type="OrthoDB" id="1274115at2759"/>
<dbReference type="PANTHER" id="PTHR24320">
    <property type="entry name" value="RETINOL DEHYDROGENASE"/>
    <property type="match status" value="1"/>
</dbReference>
<dbReference type="GO" id="GO:0016491">
    <property type="term" value="F:oxidoreductase activity"/>
    <property type="evidence" value="ECO:0007669"/>
    <property type="project" value="UniProtKB-KW"/>
</dbReference>
<evidence type="ECO:0000256" key="2">
    <source>
        <dbReference type="ARBA" id="ARBA00023002"/>
    </source>
</evidence>
<evidence type="ECO:0000313" key="3">
    <source>
        <dbReference type="EMBL" id="CAE8605755.1"/>
    </source>
</evidence>
<dbReference type="OMA" id="IVACPFV"/>
<reference evidence="3" key="1">
    <citation type="submission" date="2021-02" db="EMBL/GenBank/DDBJ databases">
        <authorList>
            <person name="Dougan E. K."/>
            <person name="Rhodes N."/>
            <person name="Thang M."/>
            <person name="Chan C."/>
        </authorList>
    </citation>
    <scope>NUCLEOTIDE SEQUENCE</scope>
</reference>
<evidence type="ECO:0000313" key="5">
    <source>
        <dbReference type="Proteomes" id="UP000654075"/>
    </source>
</evidence>
<proteinExistence type="inferred from homology"/>
<dbReference type="EMBL" id="CAJNNV010018294">
    <property type="protein sequence ID" value="CAE8605755.1"/>
    <property type="molecule type" value="Genomic_DNA"/>
</dbReference>
<gene>
    <name evidence="3" type="ORF">PGLA1383_LOCUS23856</name>
    <name evidence="4" type="ORF">PGLA2088_LOCUS26056</name>
</gene>
<accession>A0A813F337</accession>
<dbReference type="Proteomes" id="UP000654075">
    <property type="component" value="Unassembled WGS sequence"/>
</dbReference>